<evidence type="ECO:0000313" key="6">
    <source>
        <dbReference type="Proteomes" id="UP001156882"/>
    </source>
</evidence>
<keyword evidence="6" id="KW-1185">Reference proteome</keyword>
<dbReference type="RefSeq" id="WP_284314111.1">
    <property type="nucleotide sequence ID" value="NZ_BSPC01000040.1"/>
</dbReference>
<name>A0ABQ6CL82_9HYPH</name>
<keyword evidence="3" id="KW-0804">Transcription</keyword>
<dbReference type="InterPro" id="IPR052359">
    <property type="entry name" value="HTH-type_reg/antitoxin"/>
</dbReference>
<proteinExistence type="predicted"/>
<keyword evidence="2" id="KW-0238">DNA-binding</keyword>
<dbReference type="PANTHER" id="PTHR36511:SF4">
    <property type="entry name" value="ANTITOXIN MQSA"/>
    <property type="match status" value="1"/>
</dbReference>
<evidence type="ECO:0000313" key="5">
    <source>
        <dbReference type="EMBL" id="GLS21046.1"/>
    </source>
</evidence>
<accession>A0ABQ6CL82</accession>
<dbReference type="Gene3D" id="1.10.260.40">
    <property type="entry name" value="lambda repressor-like DNA-binding domains"/>
    <property type="match status" value="1"/>
</dbReference>
<keyword evidence="1" id="KW-0805">Transcription regulation</keyword>
<feature type="domain" description="HTH cro/C1-type" evidence="4">
    <location>
        <begin position="42"/>
        <end position="95"/>
    </location>
</feature>
<organism evidence="5 6">
    <name type="scientific">Labrys miyagiensis</name>
    <dbReference type="NCBI Taxonomy" id="346912"/>
    <lineage>
        <taxon>Bacteria</taxon>
        <taxon>Pseudomonadati</taxon>
        <taxon>Pseudomonadota</taxon>
        <taxon>Alphaproteobacteria</taxon>
        <taxon>Hyphomicrobiales</taxon>
        <taxon>Xanthobacteraceae</taxon>
        <taxon>Labrys</taxon>
    </lineage>
</organism>
<protein>
    <submittedName>
        <fullName evidence="5">Transcriptional regulator</fullName>
    </submittedName>
</protein>
<evidence type="ECO:0000259" key="4">
    <source>
        <dbReference type="PROSITE" id="PS50943"/>
    </source>
</evidence>
<dbReference type="InterPro" id="IPR010982">
    <property type="entry name" value="Lambda_DNA-bd_dom_sf"/>
</dbReference>
<dbReference type="SMART" id="SM00530">
    <property type="entry name" value="HTH_XRE"/>
    <property type="match status" value="1"/>
</dbReference>
<evidence type="ECO:0000256" key="1">
    <source>
        <dbReference type="ARBA" id="ARBA00023015"/>
    </source>
</evidence>
<comment type="caution">
    <text evidence="5">The sequence shown here is derived from an EMBL/GenBank/DDBJ whole genome shotgun (WGS) entry which is preliminary data.</text>
</comment>
<dbReference type="Proteomes" id="UP001156882">
    <property type="component" value="Unassembled WGS sequence"/>
</dbReference>
<sequence length="110" mass="11961">MAKTETEFGAALIESLKEVAAWKRGEIALPVRKVSSMTAERVKAIRKAVSKSPRDFAERFGIPARTLEGWEQGRRHPDPAASALLRVIEKNPKAVEEALADPASVAIPGE</sequence>
<gene>
    <name evidence="5" type="ORF">GCM10007874_40630</name>
</gene>
<dbReference type="Pfam" id="PF01381">
    <property type="entry name" value="HTH_3"/>
    <property type="match status" value="1"/>
</dbReference>
<dbReference type="EMBL" id="BSPC01000040">
    <property type="protein sequence ID" value="GLS21046.1"/>
    <property type="molecule type" value="Genomic_DNA"/>
</dbReference>
<reference evidence="6" key="1">
    <citation type="journal article" date="2019" name="Int. J. Syst. Evol. Microbiol.">
        <title>The Global Catalogue of Microorganisms (GCM) 10K type strain sequencing project: providing services to taxonomists for standard genome sequencing and annotation.</title>
        <authorList>
            <consortium name="The Broad Institute Genomics Platform"/>
            <consortium name="The Broad Institute Genome Sequencing Center for Infectious Disease"/>
            <person name="Wu L."/>
            <person name="Ma J."/>
        </authorList>
    </citation>
    <scope>NUCLEOTIDE SEQUENCE [LARGE SCALE GENOMIC DNA]</scope>
    <source>
        <strain evidence="6">NBRC 101365</strain>
    </source>
</reference>
<dbReference type="PANTHER" id="PTHR36511">
    <property type="entry name" value="MERR FAMILY BACTERIAL REGULATORY PROTEIN"/>
    <property type="match status" value="1"/>
</dbReference>
<dbReference type="PROSITE" id="PS50943">
    <property type="entry name" value="HTH_CROC1"/>
    <property type="match status" value="1"/>
</dbReference>
<dbReference type="CDD" id="cd00093">
    <property type="entry name" value="HTH_XRE"/>
    <property type="match status" value="1"/>
</dbReference>
<dbReference type="SUPFAM" id="SSF47413">
    <property type="entry name" value="lambda repressor-like DNA-binding domains"/>
    <property type="match status" value="1"/>
</dbReference>
<evidence type="ECO:0000256" key="3">
    <source>
        <dbReference type="ARBA" id="ARBA00023163"/>
    </source>
</evidence>
<evidence type="ECO:0000256" key="2">
    <source>
        <dbReference type="ARBA" id="ARBA00023125"/>
    </source>
</evidence>
<dbReference type="InterPro" id="IPR001387">
    <property type="entry name" value="Cro/C1-type_HTH"/>
</dbReference>